<evidence type="ECO:0000313" key="1">
    <source>
        <dbReference type="EMBL" id="RYU95903.1"/>
    </source>
</evidence>
<comment type="caution">
    <text evidence="1">The sequence shown here is derived from an EMBL/GenBank/DDBJ whole genome shotgun (WGS) entry which is preliminary data.</text>
</comment>
<dbReference type="OrthoDB" id="669636at2"/>
<protein>
    <recommendedName>
        <fullName evidence="3">Lipoprotein</fullName>
    </recommendedName>
</protein>
<organism evidence="1 2">
    <name type="scientific">Emticicia agri</name>
    <dbReference type="NCBI Taxonomy" id="2492393"/>
    <lineage>
        <taxon>Bacteria</taxon>
        <taxon>Pseudomonadati</taxon>
        <taxon>Bacteroidota</taxon>
        <taxon>Cytophagia</taxon>
        <taxon>Cytophagales</taxon>
        <taxon>Leadbetterellaceae</taxon>
        <taxon>Emticicia</taxon>
    </lineage>
</organism>
<name>A0A4Q5M228_9BACT</name>
<dbReference type="Gene3D" id="3.40.50.10610">
    <property type="entry name" value="ABC-type transport auxiliary lipoprotein component"/>
    <property type="match status" value="1"/>
</dbReference>
<accession>A0A4Q5M228</accession>
<sequence>MKIATAFLMTLLHLSCIDTKPIFSIKEDYPRDEIKATHKKVAVLPVNYVTNADSENALEKMMDSNTDPLARQEEKAHKYQQMIYEELSIANKQTDWLTAQATNNILKEKNINFQDIRQLSKSEIAKQLQVDAVIYFDFFFKTEAVSQTDAKSILLTNDDKKTVVEFTVEIYSAIEDNLIWKAKSTMSRQKIYSPTLFRELIGRQLEPVLPFN</sequence>
<dbReference type="AlphaFoldDB" id="A0A4Q5M228"/>
<evidence type="ECO:0008006" key="3">
    <source>
        <dbReference type="Google" id="ProtNLM"/>
    </source>
</evidence>
<dbReference type="Proteomes" id="UP000293162">
    <property type="component" value="Unassembled WGS sequence"/>
</dbReference>
<proteinExistence type="predicted"/>
<keyword evidence="2" id="KW-1185">Reference proteome</keyword>
<reference evidence="1 2" key="1">
    <citation type="submission" date="2019-02" db="EMBL/GenBank/DDBJ databases">
        <title>Bacterial novel species Emticicia sp. 17J42-9 isolated from soil.</title>
        <authorList>
            <person name="Jung H.-Y."/>
        </authorList>
    </citation>
    <scope>NUCLEOTIDE SEQUENCE [LARGE SCALE GENOMIC DNA]</scope>
    <source>
        <strain evidence="1 2">17J42-9</strain>
    </source>
</reference>
<dbReference type="RefSeq" id="WP_130020783.1">
    <property type="nucleotide sequence ID" value="NZ_SEWF01000011.1"/>
</dbReference>
<dbReference type="EMBL" id="SEWF01000011">
    <property type="protein sequence ID" value="RYU95903.1"/>
    <property type="molecule type" value="Genomic_DNA"/>
</dbReference>
<gene>
    <name evidence="1" type="ORF">EWM59_09790</name>
</gene>
<evidence type="ECO:0000313" key="2">
    <source>
        <dbReference type="Proteomes" id="UP000293162"/>
    </source>
</evidence>